<feature type="domain" description="C2H2-type" evidence="3">
    <location>
        <begin position="79"/>
        <end position="106"/>
    </location>
</feature>
<evidence type="ECO:0000313" key="5">
    <source>
        <dbReference type="Proteomes" id="UP000595140"/>
    </source>
</evidence>
<feature type="domain" description="C2H2-type" evidence="3">
    <location>
        <begin position="125"/>
        <end position="152"/>
    </location>
</feature>
<dbReference type="SMART" id="SM00355">
    <property type="entry name" value="ZnF_C2H2"/>
    <property type="match status" value="4"/>
</dbReference>
<keyword evidence="1" id="KW-0479">Metal-binding</keyword>
<protein>
    <recommendedName>
        <fullName evidence="3">C2H2-type domain-containing protein</fullName>
    </recommendedName>
</protein>
<feature type="domain" description="C2H2-type" evidence="3">
    <location>
        <begin position="265"/>
        <end position="292"/>
    </location>
</feature>
<dbReference type="OrthoDB" id="6077919at2759"/>
<dbReference type="PANTHER" id="PTHR46869">
    <property type="entry name" value="C2H2-LIKE ZINC FINGER PROTEIN"/>
    <property type="match status" value="1"/>
</dbReference>
<feature type="region of interest" description="Disordered" evidence="2">
    <location>
        <begin position="620"/>
        <end position="669"/>
    </location>
</feature>
<dbReference type="Pfam" id="PF13912">
    <property type="entry name" value="zf-C2H2_6"/>
    <property type="match status" value="4"/>
</dbReference>
<evidence type="ECO:0000259" key="3">
    <source>
        <dbReference type="PROSITE" id="PS50157"/>
    </source>
</evidence>
<feature type="domain" description="C2H2-type" evidence="3">
    <location>
        <begin position="10"/>
        <end position="34"/>
    </location>
</feature>
<evidence type="ECO:0000256" key="1">
    <source>
        <dbReference type="PROSITE-ProRule" id="PRU00042"/>
    </source>
</evidence>
<keyword evidence="1" id="KW-0862">Zinc</keyword>
<dbReference type="Proteomes" id="UP000595140">
    <property type="component" value="Unassembled WGS sequence"/>
</dbReference>
<feature type="region of interest" description="Disordered" evidence="2">
    <location>
        <begin position="218"/>
        <end position="247"/>
    </location>
</feature>
<keyword evidence="5" id="KW-1185">Reference proteome</keyword>
<evidence type="ECO:0000313" key="4">
    <source>
        <dbReference type="EMBL" id="VFQ68535.1"/>
    </source>
</evidence>
<accession>A0A484KVI5</accession>
<dbReference type="AlphaFoldDB" id="A0A484KVI5"/>
<feature type="region of interest" description="Disordered" evidence="2">
    <location>
        <begin position="102"/>
        <end position="124"/>
    </location>
</feature>
<feature type="compositionally biased region" description="Acidic residues" evidence="2">
    <location>
        <begin position="108"/>
        <end position="122"/>
    </location>
</feature>
<organism evidence="4 5">
    <name type="scientific">Cuscuta campestris</name>
    <dbReference type="NCBI Taxonomy" id="132261"/>
    <lineage>
        <taxon>Eukaryota</taxon>
        <taxon>Viridiplantae</taxon>
        <taxon>Streptophyta</taxon>
        <taxon>Embryophyta</taxon>
        <taxon>Tracheophyta</taxon>
        <taxon>Spermatophyta</taxon>
        <taxon>Magnoliopsida</taxon>
        <taxon>eudicotyledons</taxon>
        <taxon>Gunneridae</taxon>
        <taxon>Pentapetalae</taxon>
        <taxon>asterids</taxon>
        <taxon>lamiids</taxon>
        <taxon>Solanales</taxon>
        <taxon>Convolvulaceae</taxon>
        <taxon>Cuscuteae</taxon>
        <taxon>Cuscuta</taxon>
        <taxon>Cuscuta subgen. Grammica</taxon>
        <taxon>Cuscuta sect. Cleistogrammica</taxon>
    </lineage>
</organism>
<dbReference type="Gene3D" id="3.30.160.60">
    <property type="entry name" value="Classic Zinc Finger"/>
    <property type="match status" value="1"/>
</dbReference>
<feature type="compositionally biased region" description="Basic and acidic residues" evidence="2">
    <location>
        <begin position="641"/>
        <end position="657"/>
    </location>
</feature>
<reference evidence="4 5" key="1">
    <citation type="submission" date="2018-04" db="EMBL/GenBank/DDBJ databases">
        <authorList>
            <person name="Vogel A."/>
        </authorList>
    </citation>
    <scope>NUCLEOTIDE SEQUENCE [LARGE SCALE GENOMIC DNA]</scope>
</reference>
<dbReference type="GO" id="GO:0008270">
    <property type="term" value="F:zinc ion binding"/>
    <property type="evidence" value="ECO:0007669"/>
    <property type="project" value="UniProtKB-KW"/>
</dbReference>
<dbReference type="SUPFAM" id="SSF57667">
    <property type="entry name" value="beta-beta-alpha zinc fingers"/>
    <property type="match status" value="1"/>
</dbReference>
<dbReference type="PANTHER" id="PTHR46869:SF7">
    <property type="entry name" value="ZINC FINGER PROTEIN ZAT9-LIKE"/>
    <property type="match status" value="1"/>
</dbReference>
<name>A0A484KVI5_9ASTE</name>
<keyword evidence="1" id="KW-0863">Zinc-finger</keyword>
<gene>
    <name evidence="4" type="ORF">CCAM_LOCUS10311</name>
</gene>
<dbReference type="PROSITE" id="PS00028">
    <property type="entry name" value="ZINC_FINGER_C2H2_1"/>
    <property type="match status" value="4"/>
</dbReference>
<dbReference type="EMBL" id="OOIL02000693">
    <property type="protein sequence ID" value="VFQ68535.1"/>
    <property type="molecule type" value="Genomic_DNA"/>
</dbReference>
<dbReference type="PROSITE" id="PS50157">
    <property type="entry name" value="ZINC_FINGER_C2H2_2"/>
    <property type="match status" value="4"/>
</dbReference>
<dbReference type="InterPro" id="IPR036236">
    <property type="entry name" value="Znf_C2H2_sf"/>
</dbReference>
<sequence>MEEEIQEPRFFCKFCNKACSTGKSLGGHMRGHLGLIAAAKKQKLKSEASGKKDFFLHSEPISAKSQSIAKNVNFQSKNNLCEKCGKAFSSVKALAGHLKVHSRKYSKEDEDDDNEEEEEEEEEHHICKKCGREFGSVRAMYGHMKIHAKRSNEVQSLSDLDAMCPVRKKRSSIRYNKPTISDLDEVNDAAMSLLMLSMGVSTWNGFVSAKESLCCNEDGDVSEKSAAGDEDDDDDSEKSAADNEEMNTVSETVIEAVISKFPKDHACPICFKVFQSGQALGGHKRAHYNANIAEGVVEERENLSEIHGILDLNLLPVNGVAMEERVWLHGMDKQLMTQCCPPQHFLQELHHLREAQPQPVVSSLLRRIASLESSLRRRSVSSHSLRDTAARTIQTQFRAFLVRRSKTLRHLKELASIKSALNNLKSSASSCDPQALSHKANRLLPRLDSIQGSDPMIRDGKKSISRELIKFMELIDETCVENYSHPSRIVKIVKHGSSSSSYSDSRVQMLHEMDKMESIMNKYIELRKSVEDEDEHFESPRDLVIKKSGILQTRNGGLGKRHGEAQSKANKVVTFAEDGNVRNLKPISSRESYRTVDSNGEVVDNLCRRVEDLGVAFKEVEVDDEEAQGSSDGETEPNHSSIKEGNFERKKVDHGERGSFFFSPFTHED</sequence>
<evidence type="ECO:0000256" key="2">
    <source>
        <dbReference type="SAM" id="MobiDB-lite"/>
    </source>
</evidence>
<proteinExistence type="predicted"/>
<dbReference type="InterPro" id="IPR013087">
    <property type="entry name" value="Znf_C2H2_type"/>
</dbReference>